<organism evidence="2 3">
    <name type="scientific">Aspergillus caelatus</name>
    <dbReference type="NCBI Taxonomy" id="61420"/>
    <lineage>
        <taxon>Eukaryota</taxon>
        <taxon>Fungi</taxon>
        <taxon>Dikarya</taxon>
        <taxon>Ascomycota</taxon>
        <taxon>Pezizomycotina</taxon>
        <taxon>Eurotiomycetes</taxon>
        <taxon>Eurotiomycetidae</taxon>
        <taxon>Eurotiales</taxon>
        <taxon>Aspergillaceae</taxon>
        <taxon>Aspergillus</taxon>
        <taxon>Aspergillus subgen. Circumdati</taxon>
    </lineage>
</organism>
<dbReference type="GeneID" id="43661348"/>
<keyword evidence="1" id="KW-0812">Transmembrane</keyword>
<sequence>MLYPYLRSLTNLVLTFILLPRLFYFIFLKISFYSIIMIFFILSLLWYLFCYFL</sequence>
<dbReference type="EMBL" id="ML737573">
    <property type="protein sequence ID" value="KAE8369460.1"/>
    <property type="molecule type" value="Genomic_DNA"/>
</dbReference>
<dbReference type="Proteomes" id="UP000326268">
    <property type="component" value="Unassembled WGS sequence"/>
</dbReference>
<reference evidence="2 3" key="1">
    <citation type="submission" date="2019-04" db="EMBL/GenBank/DDBJ databases">
        <title>Friends and foes A comparative genomics studyof 23 Aspergillus species from section Flavi.</title>
        <authorList>
            <consortium name="DOE Joint Genome Institute"/>
            <person name="Kjaerbolling I."/>
            <person name="Vesth T."/>
            <person name="Frisvad J.C."/>
            <person name="Nybo J.L."/>
            <person name="Theobald S."/>
            <person name="Kildgaard S."/>
            <person name="Isbrandt T."/>
            <person name="Kuo A."/>
            <person name="Sato A."/>
            <person name="Lyhne E.K."/>
            <person name="Kogle M.E."/>
            <person name="Wiebenga A."/>
            <person name="Kun R.S."/>
            <person name="Lubbers R.J."/>
            <person name="Makela M.R."/>
            <person name="Barry K."/>
            <person name="Chovatia M."/>
            <person name="Clum A."/>
            <person name="Daum C."/>
            <person name="Haridas S."/>
            <person name="He G."/>
            <person name="LaButti K."/>
            <person name="Lipzen A."/>
            <person name="Mondo S."/>
            <person name="Riley R."/>
            <person name="Salamov A."/>
            <person name="Simmons B.A."/>
            <person name="Magnuson J.K."/>
            <person name="Henrissat B."/>
            <person name="Mortensen U.H."/>
            <person name="Larsen T.O."/>
            <person name="Devries R.P."/>
            <person name="Grigoriev I.V."/>
            <person name="Machida M."/>
            <person name="Baker S.E."/>
            <person name="Andersen M.R."/>
        </authorList>
    </citation>
    <scope>NUCLEOTIDE SEQUENCE [LARGE SCALE GENOMIC DNA]</scope>
    <source>
        <strain evidence="2 3">CBS 763.97</strain>
    </source>
</reference>
<evidence type="ECO:0000313" key="3">
    <source>
        <dbReference type="Proteomes" id="UP000326268"/>
    </source>
</evidence>
<evidence type="ECO:0000313" key="2">
    <source>
        <dbReference type="EMBL" id="KAE8369460.1"/>
    </source>
</evidence>
<keyword evidence="1" id="KW-1133">Transmembrane helix</keyword>
<feature type="transmembrane region" description="Helical" evidence="1">
    <location>
        <begin position="9"/>
        <end position="27"/>
    </location>
</feature>
<name>A0A5N7AL77_9EURO</name>
<dbReference type="OrthoDB" id="4503294at2759"/>
<gene>
    <name evidence="2" type="ORF">BDV27DRAFT_5457</name>
</gene>
<evidence type="ECO:0000256" key="1">
    <source>
        <dbReference type="SAM" id="Phobius"/>
    </source>
</evidence>
<keyword evidence="1" id="KW-0472">Membrane</keyword>
<proteinExistence type="predicted"/>
<dbReference type="AlphaFoldDB" id="A0A5N7AL77"/>
<dbReference type="RefSeq" id="XP_031932541.1">
    <property type="nucleotide sequence ID" value="XM_032076902.1"/>
</dbReference>
<feature type="transmembrane region" description="Helical" evidence="1">
    <location>
        <begin position="33"/>
        <end position="52"/>
    </location>
</feature>
<accession>A0A5N7AL77</accession>
<protein>
    <submittedName>
        <fullName evidence="2">Uncharacterized protein</fullName>
    </submittedName>
</protein>
<keyword evidence="3" id="KW-1185">Reference proteome</keyword>